<evidence type="ECO:0000313" key="2">
    <source>
        <dbReference type="EMBL" id="RBO87881.1"/>
    </source>
</evidence>
<reference evidence="2 3" key="1">
    <citation type="submission" date="2018-06" db="EMBL/GenBank/DDBJ databases">
        <title>Genomic Encyclopedia of Type Strains, Phase IV (KMG-IV): sequencing the most valuable type-strain genomes for metagenomic binning, comparative biology and taxonomic classification.</title>
        <authorList>
            <person name="Goeker M."/>
        </authorList>
    </citation>
    <scope>NUCLEOTIDE SEQUENCE [LARGE SCALE GENOMIC DNA]</scope>
    <source>
        <strain evidence="2 3">DSM 44599</strain>
    </source>
</reference>
<proteinExistence type="predicted"/>
<comment type="caution">
    <text evidence="2">The sequence shown here is derived from an EMBL/GenBank/DDBJ whole genome shotgun (WGS) entry which is preliminary data.</text>
</comment>
<name>A0A366DCV2_9NOCA</name>
<dbReference type="EMBL" id="QNRE01000010">
    <property type="protein sequence ID" value="RBO87881.1"/>
    <property type="molecule type" value="Genomic_DNA"/>
</dbReference>
<dbReference type="STRING" id="1210090.GCA_001613185_05091"/>
<dbReference type="Proteomes" id="UP000252586">
    <property type="component" value="Unassembled WGS sequence"/>
</dbReference>
<dbReference type="AlphaFoldDB" id="A0A366DCV2"/>
<keyword evidence="1" id="KW-0732">Signal</keyword>
<gene>
    <name evidence="2" type="ORF">DFR74_110136</name>
</gene>
<evidence type="ECO:0000313" key="3">
    <source>
        <dbReference type="Proteomes" id="UP000252586"/>
    </source>
</evidence>
<dbReference type="PROSITE" id="PS51257">
    <property type="entry name" value="PROKAR_LIPOPROTEIN"/>
    <property type="match status" value="1"/>
</dbReference>
<keyword evidence="3" id="KW-1185">Reference proteome</keyword>
<sequence>MMVRGVVMGAAVVVLALAACSEPGTAVPVSETLTSVPGAPAPNPEQQRNLDLVERLRELGCTTNSCIQTYFACMDGLLTGEVCEFYRQHPP</sequence>
<evidence type="ECO:0000256" key="1">
    <source>
        <dbReference type="SAM" id="SignalP"/>
    </source>
</evidence>
<accession>A0A366DCV2</accession>
<dbReference type="RefSeq" id="WP_195142073.1">
    <property type="nucleotide sequence ID" value="NZ_CP107943.1"/>
</dbReference>
<feature type="signal peptide" evidence="1">
    <location>
        <begin position="1"/>
        <end position="26"/>
    </location>
</feature>
<feature type="chain" id="PRO_5039092094" evidence="1">
    <location>
        <begin position="27"/>
        <end position="91"/>
    </location>
</feature>
<protein>
    <submittedName>
        <fullName evidence="2">Uncharacterized protein</fullName>
    </submittedName>
</protein>
<organism evidence="2 3">
    <name type="scientific">Nocardia puris</name>
    <dbReference type="NCBI Taxonomy" id="208602"/>
    <lineage>
        <taxon>Bacteria</taxon>
        <taxon>Bacillati</taxon>
        <taxon>Actinomycetota</taxon>
        <taxon>Actinomycetes</taxon>
        <taxon>Mycobacteriales</taxon>
        <taxon>Nocardiaceae</taxon>
        <taxon>Nocardia</taxon>
    </lineage>
</organism>